<sequence>MAIQQKAKKKKEKDLRDKQVSILFQEISKLLISKSIQDMKETYAILKKELHEMEQPPLHTEKDSFEDSKVQIFHSFLNRILTNAGKTSSKNGEAQITINEKDLEKALEEVGQKIQEWKTEYIRFLEYKSYEVIDHLKRSLFTSEQKVKFLLYKRDVDRKSLKRRIDAEVDDKNYDLVFLVNNILEKRDEALKDFYASKYEVGLRENQLRQELLKTQQQLSNAEMEVEQLRKDLQLQIKNKQKLVNWKVKNAQLLEELEEKVEKYERWSHTNVDKLLLELEEKKREAGHYEKLKERMKEKTNAIDFKNQKTIETLKRN</sequence>
<organism evidence="2 3">
    <name type="scientific">Naegleria fowleri</name>
    <name type="common">Brain eating amoeba</name>
    <dbReference type="NCBI Taxonomy" id="5763"/>
    <lineage>
        <taxon>Eukaryota</taxon>
        <taxon>Discoba</taxon>
        <taxon>Heterolobosea</taxon>
        <taxon>Tetramitia</taxon>
        <taxon>Eutetramitia</taxon>
        <taxon>Vahlkampfiidae</taxon>
        <taxon>Naegleria</taxon>
    </lineage>
</organism>
<name>A0A6A5BCN4_NAEFO</name>
<dbReference type="Proteomes" id="UP000444721">
    <property type="component" value="Unassembled WGS sequence"/>
</dbReference>
<proteinExistence type="predicted"/>
<dbReference type="EMBL" id="VFQX01000072">
    <property type="protein sequence ID" value="KAF0971895.1"/>
    <property type="molecule type" value="Genomic_DNA"/>
</dbReference>
<comment type="caution">
    <text evidence="2">The sequence shown here is derived from an EMBL/GenBank/DDBJ whole genome shotgun (WGS) entry which is preliminary data.</text>
</comment>
<dbReference type="GeneID" id="68116807"/>
<evidence type="ECO:0000256" key="1">
    <source>
        <dbReference type="SAM" id="Coils"/>
    </source>
</evidence>
<dbReference type="VEuPathDB" id="AmoebaDB:NfTy_086690"/>
<protein>
    <submittedName>
        <fullName evidence="2">Uncharacterized protein</fullName>
    </submittedName>
</protein>
<dbReference type="RefSeq" id="XP_044556611.1">
    <property type="nucleotide sequence ID" value="XM_044713566.1"/>
</dbReference>
<reference evidence="2 3" key="1">
    <citation type="journal article" date="2019" name="Sci. Rep.">
        <title>Nanopore sequencing improves the draft genome of the human pathogenic amoeba Naegleria fowleri.</title>
        <authorList>
            <person name="Liechti N."/>
            <person name="Schurch N."/>
            <person name="Bruggmann R."/>
            <person name="Wittwer M."/>
        </authorList>
    </citation>
    <scope>NUCLEOTIDE SEQUENCE [LARGE SCALE GENOMIC DNA]</scope>
    <source>
        <strain evidence="2 3">ATCC 30894</strain>
    </source>
</reference>
<dbReference type="AlphaFoldDB" id="A0A6A5BCN4"/>
<gene>
    <name evidence="2" type="ORF">FDP41_009591</name>
</gene>
<feature type="coiled-coil region" evidence="1">
    <location>
        <begin position="205"/>
        <end position="309"/>
    </location>
</feature>
<dbReference type="VEuPathDB" id="AmoebaDB:NF0050350"/>
<keyword evidence="1" id="KW-0175">Coiled coil</keyword>
<accession>A0A6A5BCN4</accession>
<keyword evidence="3" id="KW-1185">Reference proteome</keyword>
<evidence type="ECO:0000313" key="3">
    <source>
        <dbReference type="Proteomes" id="UP000444721"/>
    </source>
</evidence>
<dbReference type="VEuPathDB" id="AmoebaDB:FDP41_009591"/>
<evidence type="ECO:0000313" key="2">
    <source>
        <dbReference type="EMBL" id="KAF0971895.1"/>
    </source>
</evidence>